<feature type="transmembrane region" description="Helical" evidence="2">
    <location>
        <begin position="745"/>
        <end position="768"/>
    </location>
</feature>
<accession>A0ABS4X8Y1</accession>
<keyword evidence="4" id="KW-1185">Reference proteome</keyword>
<evidence type="ECO:0008006" key="5">
    <source>
        <dbReference type="Google" id="ProtNLM"/>
    </source>
</evidence>
<feature type="transmembrane region" description="Helical" evidence="2">
    <location>
        <begin position="562"/>
        <end position="582"/>
    </location>
</feature>
<feature type="transmembrane region" description="Helical" evidence="2">
    <location>
        <begin position="632"/>
        <end position="652"/>
    </location>
</feature>
<gene>
    <name evidence="3" type="ORF">JOF47_000431</name>
</gene>
<evidence type="ECO:0000256" key="1">
    <source>
        <dbReference type="SAM" id="MobiDB-lite"/>
    </source>
</evidence>
<feature type="transmembrane region" description="Helical" evidence="2">
    <location>
        <begin position="1045"/>
        <end position="1065"/>
    </location>
</feature>
<feature type="transmembrane region" description="Helical" evidence="2">
    <location>
        <begin position="213"/>
        <end position="233"/>
    </location>
</feature>
<feature type="transmembrane region" description="Helical" evidence="2">
    <location>
        <begin position="337"/>
        <end position="360"/>
    </location>
</feature>
<dbReference type="InterPro" id="IPR029044">
    <property type="entry name" value="Nucleotide-diphossugar_trans"/>
</dbReference>
<dbReference type="EMBL" id="JAGIOF010000001">
    <property type="protein sequence ID" value="MBP2384920.1"/>
    <property type="molecule type" value="Genomic_DNA"/>
</dbReference>
<dbReference type="PANTHER" id="PTHR43685:SF3">
    <property type="entry name" value="SLR2126 PROTEIN"/>
    <property type="match status" value="1"/>
</dbReference>
<keyword evidence="2" id="KW-0472">Membrane</keyword>
<keyword evidence="2" id="KW-0812">Transmembrane</keyword>
<dbReference type="Proteomes" id="UP001296993">
    <property type="component" value="Unassembled WGS sequence"/>
</dbReference>
<comment type="caution">
    <text evidence="3">The sequence shown here is derived from an EMBL/GenBank/DDBJ whole genome shotgun (WGS) entry which is preliminary data.</text>
</comment>
<reference evidence="3 4" key="1">
    <citation type="submission" date="2021-03" db="EMBL/GenBank/DDBJ databases">
        <title>Sequencing the genomes of 1000 actinobacteria strains.</title>
        <authorList>
            <person name="Klenk H.-P."/>
        </authorList>
    </citation>
    <scope>NUCLEOTIDE SEQUENCE [LARGE SCALE GENOMIC DNA]</scope>
    <source>
        <strain evidence="3 4">DSM 15797</strain>
    </source>
</reference>
<proteinExistence type="predicted"/>
<keyword evidence="2" id="KW-1133">Transmembrane helix</keyword>
<evidence type="ECO:0000313" key="3">
    <source>
        <dbReference type="EMBL" id="MBP2384920.1"/>
    </source>
</evidence>
<feature type="transmembrane region" description="Helical" evidence="2">
    <location>
        <begin position="697"/>
        <end position="717"/>
    </location>
</feature>
<dbReference type="PANTHER" id="PTHR43685">
    <property type="entry name" value="GLYCOSYLTRANSFERASE"/>
    <property type="match status" value="1"/>
</dbReference>
<evidence type="ECO:0000313" key="4">
    <source>
        <dbReference type="Proteomes" id="UP001296993"/>
    </source>
</evidence>
<feature type="transmembrane region" description="Helical" evidence="2">
    <location>
        <begin position="529"/>
        <end position="556"/>
    </location>
</feature>
<protein>
    <recommendedName>
        <fullName evidence="5">Glycosyltransferase family 2 protein</fullName>
    </recommendedName>
</protein>
<dbReference type="Pfam" id="PF13641">
    <property type="entry name" value="Glyco_tranf_2_3"/>
    <property type="match status" value="1"/>
</dbReference>
<feature type="transmembrane region" description="Helical" evidence="2">
    <location>
        <begin position="664"/>
        <end position="685"/>
    </location>
</feature>
<dbReference type="Gene3D" id="3.90.550.10">
    <property type="entry name" value="Spore Coat Polysaccharide Biosynthesis Protein SpsA, Chain A"/>
    <property type="match status" value="1"/>
</dbReference>
<sequence>MGVDASSSDDSEALLRKHLPSDASILSVAPHSFGRSVKAAVDSLGQPKAGRTEWLWLIHDDSVPELDALEKLLTVVEATESVTIAGCKQLDLDSPRRLLDVGLGVNEYAERVTLIEIDEVDQGQYDARTDSFAVTSAGMLVRRDVFEELGGFDPALPGLGDDMDLCWRNRLMGHRVVVVPQARMYHRAEVVRALAGPHETRRAEVFMRLKHAAAWKIPFLMLGAVFGGLYRFLDSVLAKDPAYAFGQLGATLRAVGSPLKLSRSRAAAAATRRVPRNSIARLLTDQSKVREHRKHMLESIDHAQVYGDGTGALTSQAPSGDSRNDFAALAAPARTSAFVSAILAVLGTLAVSLVGLRALIGAPAVAGGALLPLSTTAGEIFTNATAWWQNLGAGIPGGADPFDFLLWLGALLGGGNANGSAVVLTLLAMPLAALSAWLGLGAVTRSRAARMVGGLLWGLSPVLQVSLASGRAGAVLVHVAAPLLLMALLRTVGAAADTKSRAPWDEAQNISRPGFGGVPSWTAAASASLLLAAVAAASPALGLAMVLLIVLCAIPLGSRAKTLWWVPLPAFVFQLPLVISALGNPRAVLADPGLPLAFAPAPLWAQALGFPVDFDPWAVPAGFGFLSSGPWALVLALAIGAPLIVFAVLSLFKGGRKSALPRVLWLLGLLLLAGGYAASLVPTAVSGNSLVSPFNAPFVSGFLLAMLFAAALGLAALRREREEPAPAATADREGPTEDPARKAPAGALVVASSLMALAIVAGGANWVLSQDTRRDADQTSWGTTSALRAVAPRTLPATAADRGLGRYEDRTLVLAQGTDGAVSAALMNGAGTTADALSQVATAERLQGGLLNPQVRADDAAEKLIESTVAMLVSDSALDPRPSLASLGTGFVVLQENDATASALVAQLDSVPGLVPVGKTDAGWLWRVEQQNEVAGADNATDFTSRVRVTVNGQTAALLPSHRAEVRNATVAPGEGSRMVVLSERADAGWWATLDGVPLKRTTVGPDSAGLAGTGAPQSMAWAQGFELGTQGGSLNVGYHSPFKVPVAIAQWTVLLLALLLAIPIPRSRRFATRRLDEYRTRGNAESINELDRGLHEARAKENKS</sequence>
<evidence type="ECO:0000256" key="2">
    <source>
        <dbReference type="SAM" id="Phobius"/>
    </source>
</evidence>
<organism evidence="3 4">
    <name type="scientific">Paeniglutamicibacter kerguelensis</name>
    <dbReference type="NCBI Taxonomy" id="254788"/>
    <lineage>
        <taxon>Bacteria</taxon>
        <taxon>Bacillati</taxon>
        <taxon>Actinomycetota</taxon>
        <taxon>Actinomycetes</taxon>
        <taxon>Micrococcales</taxon>
        <taxon>Micrococcaceae</taxon>
        <taxon>Paeniglutamicibacter</taxon>
    </lineage>
</organism>
<dbReference type="InterPro" id="IPR050834">
    <property type="entry name" value="Glycosyltransf_2"/>
</dbReference>
<feature type="region of interest" description="Disordered" evidence="1">
    <location>
        <begin position="723"/>
        <end position="742"/>
    </location>
</feature>
<name>A0ABS4X8Y1_9MICC</name>
<feature type="transmembrane region" description="Helical" evidence="2">
    <location>
        <begin position="475"/>
        <end position="493"/>
    </location>
</feature>
<dbReference type="SUPFAM" id="SSF53448">
    <property type="entry name" value="Nucleotide-diphospho-sugar transferases"/>
    <property type="match status" value="1"/>
</dbReference>
<feature type="transmembrane region" description="Helical" evidence="2">
    <location>
        <begin position="421"/>
        <end position="440"/>
    </location>
</feature>
<feature type="compositionally biased region" description="Basic and acidic residues" evidence="1">
    <location>
        <begin position="723"/>
        <end position="741"/>
    </location>
</feature>